<proteinExistence type="predicted"/>
<name>A0A5B8R6Z7_9ZZZZ</name>
<protein>
    <recommendedName>
        <fullName evidence="2">DUF2066 domain-containing protein</fullName>
    </recommendedName>
</protein>
<organism evidence="1">
    <name type="scientific">uncultured organism</name>
    <dbReference type="NCBI Taxonomy" id="155900"/>
    <lineage>
        <taxon>unclassified sequences</taxon>
        <taxon>environmental samples</taxon>
    </lineage>
</organism>
<dbReference type="Pfam" id="PF09839">
    <property type="entry name" value="DUF2066"/>
    <property type="match status" value="1"/>
</dbReference>
<evidence type="ECO:0008006" key="2">
    <source>
        <dbReference type="Google" id="ProtNLM"/>
    </source>
</evidence>
<gene>
    <name evidence="1" type="ORF">KBTEX_00784</name>
</gene>
<dbReference type="EMBL" id="MN079084">
    <property type="protein sequence ID" value="QEA04476.1"/>
    <property type="molecule type" value="Genomic_DNA"/>
</dbReference>
<dbReference type="AlphaFoldDB" id="A0A5B8R6Z7"/>
<reference evidence="1" key="1">
    <citation type="submission" date="2019-06" db="EMBL/GenBank/DDBJ databases">
        <authorList>
            <person name="Murdoch R.W."/>
            <person name="Fathepure B."/>
        </authorList>
    </citation>
    <scope>NUCLEOTIDE SEQUENCE</scope>
</reference>
<sequence length="347" mass="35685">MRRTWALAPLLGMILVGAALAAGVARAATIDATVTVPLAAQAGDGGRQAAREQALGRIVQRLTGDAARAPAAIAGRVDDYITASALRSEAGGQALTLTFDVPALRESLRRQGVRVWLRERPAVVIWAGVQDGGRSLAGADDPRATALRDAARDYGVPVLLPLLDLTDRQAVTYQDIAGGFSGRVGEATRRYGTSLALAVALQARSGGWNGAWMLVRDGSTLASGRTSGDDVAAVADAVWARAVAQLRPDYTVASGESSAIRVNVTGVNGLAALAAAERALGDSAGVVAVQLSGIEGDRAVFRVEAEVGEDRLRAALDRSSLWAPASPDGGGAEAGLTYRWNARGSGG</sequence>
<dbReference type="InterPro" id="IPR018642">
    <property type="entry name" value="DUF2066"/>
</dbReference>
<evidence type="ECO:0000313" key="1">
    <source>
        <dbReference type="EMBL" id="QEA04476.1"/>
    </source>
</evidence>
<accession>A0A5B8R6Z7</accession>